<comment type="caution">
    <text evidence="1">The sequence shown here is derived from an EMBL/GenBank/DDBJ whole genome shotgun (WGS) entry which is preliminary data.</text>
</comment>
<dbReference type="Proteomes" id="UP000077202">
    <property type="component" value="Unassembled WGS sequence"/>
</dbReference>
<accession>A0A176VUS2</accession>
<gene>
    <name evidence="1" type="ORF">AXG93_590s1000</name>
</gene>
<dbReference type="EMBL" id="LVLJ01002576">
    <property type="protein sequence ID" value="OAE24507.1"/>
    <property type="molecule type" value="Genomic_DNA"/>
</dbReference>
<keyword evidence="2" id="KW-1185">Reference proteome</keyword>
<name>A0A176VUS2_MARPO</name>
<evidence type="ECO:0000313" key="2">
    <source>
        <dbReference type="Proteomes" id="UP000077202"/>
    </source>
</evidence>
<sequence length="98" mass="10671">MDGQDEISGSNWRRFRGGTACDFEKRPERCSSSARSLEEVGGPIGADGVEYSSDIPLSIRTIQGGHRRQDHHLVLTSLPTQSASDFTKFELELDCGGG</sequence>
<protein>
    <submittedName>
        <fullName evidence="1">Uncharacterized protein</fullName>
    </submittedName>
</protein>
<organism evidence="1 2">
    <name type="scientific">Marchantia polymorpha subsp. ruderalis</name>
    <dbReference type="NCBI Taxonomy" id="1480154"/>
    <lineage>
        <taxon>Eukaryota</taxon>
        <taxon>Viridiplantae</taxon>
        <taxon>Streptophyta</taxon>
        <taxon>Embryophyta</taxon>
        <taxon>Marchantiophyta</taxon>
        <taxon>Marchantiopsida</taxon>
        <taxon>Marchantiidae</taxon>
        <taxon>Marchantiales</taxon>
        <taxon>Marchantiaceae</taxon>
        <taxon>Marchantia</taxon>
    </lineage>
</organism>
<proteinExistence type="predicted"/>
<reference evidence="1" key="1">
    <citation type="submission" date="2016-03" db="EMBL/GenBank/DDBJ databases">
        <title>Mechanisms controlling the formation of the plant cell surface in tip-growing cells are functionally conserved among land plants.</title>
        <authorList>
            <person name="Honkanen S."/>
            <person name="Jones V.A."/>
            <person name="Morieri G."/>
            <person name="Champion C."/>
            <person name="Hetherington A.J."/>
            <person name="Kelly S."/>
            <person name="Saint-Marcoux D."/>
            <person name="Proust H."/>
            <person name="Prescott H."/>
            <person name="Dolan L."/>
        </authorList>
    </citation>
    <scope>NUCLEOTIDE SEQUENCE [LARGE SCALE GENOMIC DNA]</scope>
    <source>
        <tissue evidence="1">Whole gametophyte</tissue>
    </source>
</reference>
<evidence type="ECO:0000313" key="1">
    <source>
        <dbReference type="EMBL" id="OAE24507.1"/>
    </source>
</evidence>
<dbReference type="AlphaFoldDB" id="A0A176VUS2"/>